<evidence type="ECO:0000256" key="2">
    <source>
        <dbReference type="ARBA" id="ARBA00022679"/>
    </source>
</evidence>
<evidence type="ECO:0000313" key="7">
    <source>
        <dbReference type="Proteomes" id="UP000811609"/>
    </source>
</evidence>
<proteinExistence type="inferred from homology"/>
<keyword evidence="3" id="KW-0328">Glycosyltransferase</keyword>
<dbReference type="GO" id="GO:0009690">
    <property type="term" value="P:cytokinin metabolic process"/>
    <property type="evidence" value="ECO:0007669"/>
    <property type="project" value="UniProtKB-ARBA"/>
</dbReference>
<comment type="similarity">
    <text evidence="1 3">Belongs to the UDP-glycosyltransferase family.</text>
</comment>
<organism evidence="6 7">
    <name type="scientific">Carya illinoinensis</name>
    <name type="common">Pecan</name>
    <dbReference type="NCBI Taxonomy" id="32201"/>
    <lineage>
        <taxon>Eukaryota</taxon>
        <taxon>Viridiplantae</taxon>
        <taxon>Streptophyta</taxon>
        <taxon>Embryophyta</taxon>
        <taxon>Tracheophyta</taxon>
        <taxon>Spermatophyta</taxon>
        <taxon>Magnoliopsida</taxon>
        <taxon>eudicotyledons</taxon>
        <taxon>Gunneridae</taxon>
        <taxon>Pentapetalae</taxon>
        <taxon>rosids</taxon>
        <taxon>fabids</taxon>
        <taxon>Fagales</taxon>
        <taxon>Juglandaceae</taxon>
        <taxon>Carya</taxon>
    </lineage>
</organism>
<dbReference type="EMBL" id="CM031818">
    <property type="protein sequence ID" value="KAG6638439.1"/>
    <property type="molecule type" value="Genomic_DNA"/>
</dbReference>
<dbReference type="Proteomes" id="UP000811609">
    <property type="component" value="Chromosome 10"/>
</dbReference>
<evidence type="ECO:0000256" key="3">
    <source>
        <dbReference type="RuleBase" id="RU003718"/>
    </source>
</evidence>
<evidence type="ECO:0000313" key="6">
    <source>
        <dbReference type="EMBL" id="KAG6638439.1"/>
    </source>
</evidence>
<dbReference type="Pfam" id="PF26168">
    <property type="entry name" value="Glyco_transf_N"/>
    <property type="match status" value="1"/>
</dbReference>
<accession>A0A8T1P3M7</accession>
<dbReference type="FunFam" id="3.40.50.2000:FF:000238">
    <property type="entry name" value="Glycosyltransferase"/>
    <property type="match status" value="1"/>
</dbReference>
<dbReference type="CDD" id="cd03784">
    <property type="entry name" value="GT1_Gtf-like"/>
    <property type="match status" value="1"/>
</dbReference>
<dbReference type="InterPro" id="IPR058980">
    <property type="entry name" value="Glyco_transf_N"/>
</dbReference>
<protein>
    <recommendedName>
        <fullName evidence="4">Glycosyltransferase</fullName>
        <ecNumber evidence="4">2.4.1.-</ecNumber>
    </recommendedName>
</protein>
<dbReference type="GO" id="GO:0050404">
    <property type="term" value="F:zeatin O-beta-D-xylosyltransferase activity"/>
    <property type="evidence" value="ECO:0007669"/>
    <property type="project" value="UniProtKB-ARBA"/>
</dbReference>
<dbReference type="AlphaFoldDB" id="A0A8T1P3M7"/>
<comment type="caution">
    <text evidence="6">The sequence shown here is derived from an EMBL/GenBank/DDBJ whole genome shotgun (WGS) entry which is preliminary data.</text>
</comment>
<gene>
    <name evidence="6" type="ORF">CIPAW_10G034800</name>
</gene>
<dbReference type="EC" id="2.4.1.-" evidence="4"/>
<evidence type="ECO:0000256" key="4">
    <source>
        <dbReference type="RuleBase" id="RU362057"/>
    </source>
</evidence>
<keyword evidence="7" id="KW-1185">Reference proteome</keyword>
<evidence type="ECO:0000256" key="1">
    <source>
        <dbReference type="ARBA" id="ARBA00009995"/>
    </source>
</evidence>
<dbReference type="Pfam" id="PF00201">
    <property type="entry name" value="UDPGT"/>
    <property type="match status" value="1"/>
</dbReference>
<name>A0A8T1P3M7_CARIL</name>
<dbReference type="PROSITE" id="PS00375">
    <property type="entry name" value="UDPGT"/>
    <property type="match status" value="1"/>
</dbReference>
<evidence type="ECO:0000259" key="5">
    <source>
        <dbReference type="Pfam" id="PF26168"/>
    </source>
</evidence>
<feature type="domain" description="Glycosyltransferase N-terminal" evidence="5">
    <location>
        <begin position="68"/>
        <end position="303"/>
    </location>
</feature>
<sequence>MFGYPERPEPFFGAYKIAHNQQKVTHQNSPKGRPQQHIILLQTFHRSPPMANSQHHDHDGLNGLNKAEVAVVLVPFPAQGHLNQLLHLCRLLLPYNIPVHYAGTAIHNSQAMLRIHGWDPNSSVSNSSIHFHDLTIPTFLSPPPNPSAAIKFPAHLQPLFDASLHLREPFAALLRELSSKARRVIVINDSMMAYVVQDVINIPNAESYTFHSVSAFTCFLFLWDSMANILDSEVNAKIPIGNPSLDGCFTTEFLDFITSQHEFQKWNSGSLYNTCRVVEGAYVDLLEKIDGGKKHWAIGPFNPVRIPEKTSSSNIGRDKCLEWLDKQAPNSVIYVSFGTTTAMEDEQIEELAIGLEQSEQKFIWVLRDADKGDVFNGDVRKAGLPKGFEERLKKRGMVVREWAPQLEILSHPSTGGFLSHCGWNSCIESITMGVPIAAWPIASDQPRNTVLITELLEVGIVVKDWSRREQLVKSTTVEKAVKLLMASKEGHAIRKRAADLGGAVRRSMDKGGVSRMELDSFIAHISR</sequence>
<reference evidence="6" key="1">
    <citation type="submission" date="2020-12" db="EMBL/GenBank/DDBJ databases">
        <title>WGS assembly of Carya illinoinensis cv. Pawnee.</title>
        <authorList>
            <person name="Platts A."/>
            <person name="Shu S."/>
            <person name="Wright S."/>
            <person name="Barry K."/>
            <person name="Edger P."/>
            <person name="Pires J.C."/>
            <person name="Schmutz J."/>
        </authorList>
    </citation>
    <scope>NUCLEOTIDE SEQUENCE</scope>
    <source>
        <tissue evidence="6">Leaf</tissue>
    </source>
</reference>
<keyword evidence="2 3" id="KW-0808">Transferase</keyword>
<dbReference type="InterPro" id="IPR002213">
    <property type="entry name" value="UDP_glucos_trans"/>
</dbReference>
<dbReference type="PANTHER" id="PTHR48044">
    <property type="entry name" value="GLYCOSYLTRANSFERASE"/>
    <property type="match status" value="1"/>
</dbReference>
<dbReference type="PANTHER" id="PTHR48044:SF22">
    <property type="entry name" value="GLYCOSYLTRANSFERASE"/>
    <property type="match status" value="1"/>
</dbReference>
<dbReference type="FunFam" id="3.40.50.2000:FF:000060">
    <property type="entry name" value="Glycosyltransferase"/>
    <property type="match status" value="1"/>
</dbReference>
<dbReference type="InterPro" id="IPR035595">
    <property type="entry name" value="UDP_glycos_trans_CS"/>
</dbReference>